<name>A0A915D3U8_9BILA</name>
<feature type="transmembrane region" description="Helical" evidence="1">
    <location>
        <begin position="44"/>
        <end position="67"/>
    </location>
</feature>
<evidence type="ECO:0000313" key="3">
    <source>
        <dbReference type="WBParaSite" id="jg15281"/>
    </source>
</evidence>
<keyword evidence="2" id="KW-1185">Reference proteome</keyword>
<organism evidence="2 3">
    <name type="scientific">Ditylenchus dipsaci</name>
    <dbReference type="NCBI Taxonomy" id="166011"/>
    <lineage>
        <taxon>Eukaryota</taxon>
        <taxon>Metazoa</taxon>
        <taxon>Ecdysozoa</taxon>
        <taxon>Nematoda</taxon>
        <taxon>Chromadorea</taxon>
        <taxon>Rhabditida</taxon>
        <taxon>Tylenchina</taxon>
        <taxon>Tylenchomorpha</taxon>
        <taxon>Sphaerularioidea</taxon>
        <taxon>Anguinidae</taxon>
        <taxon>Anguininae</taxon>
        <taxon>Ditylenchus</taxon>
    </lineage>
</organism>
<accession>A0A915D3U8</accession>
<sequence>MNVFLTGWGESNGPRRNTTITIAAALSFGAKKEKKELLHWMEDFALCVCVQADWVVLLLLGCCLVVPDARPQREIFLLCYVLGGKGFVQMDEIIELNQIAGYSFICLFIYHLICVLTGWLASWMID</sequence>
<feature type="transmembrane region" description="Helical" evidence="1">
    <location>
        <begin position="99"/>
        <end position="121"/>
    </location>
</feature>
<proteinExistence type="predicted"/>
<dbReference type="Proteomes" id="UP000887574">
    <property type="component" value="Unplaced"/>
</dbReference>
<dbReference type="AlphaFoldDB" id="A0A915D3U8"/>
<protein>
    <submittedName>
        <fullName evidence="3">Uncharacterized protein</fullName>
    </submittedName>
</protein>
<evidence type="ECO:0000313" key="2">
    <source>
        <dbReference type="Proteomes" id="UP000887574"/>
    </source>
</evidence>
<keyword evidence="1" id="KW-0812">Transmembrane</keyword>
<keyword evidence="1" id="KW-1133">Transmembrane helix</keyword>
<dbReference type="WBParaSite" id="jg15281">
    <property type="protein sequence ID" value="jg15281"/>
    <property type="gene ID" value="jg15281"/>
</dbReference>
<evidence type="ECO:0000256" key="1">
    <source>
        <dbReference type="SAM" id="Phobius"/>
    </source>
</evidence>
<reference evidence="3" key="1">
    <citation type="submission" date="2022-11" db="UniProtKB">
        <authorList>
            <consortium name="WormBaseParasite"/>
        </authorList>
    </citation>
    <scope>IDENTIFICATION</scope>
</reference>
<keyword evidence="1" id="KW-0472">Membrane</keyword>